<dbReference type="EMBL" id="JPRD01000028">
    <property type="protein sequence ID" value="KIF51894.1"/>
    <property type="molecule type" value="Genomic_DNA"/>
</dbReference>
<organism evidence="2 3">
    <name type="scientific">Vibrio owensii CAIM 1854 = LMG 25443</name>
    <dbReference type="NCBI Taxonomy" id="1229493"/>
    <lineage>
        <taxon>Bacteria</taxon>
        <taxon>Pseudomonadati</taxon>
        <taxon>Pseudomonadota</taxon>
        <taxon>Gammaproteobacteria</taxon>
        <taxon>Vibrionales</taxon>
        <taxon>Vibrionaceae</taxon>
        <taxon>Vibrio</taxon>
    </lineage>
</organism>
<dbReference type="PATRIC" id="fig|1229493.5.peg.2594"/>
<gene>
    <name evidence="2" type="ORF">H735_17215</name>
</gene>
<dbReference type="SUPFAM" id="SSF52266">
    <property type="entry name" value="SGNH hydrolase"/>
    <property type="match status" value="1"/>
</dbReference>
<sequence>MPTILCFGDSNTWGAVPNEDRRYGPNERWPSLLRMSLPDGYEVIEEGQPGRTTVHDDPFEGEKNGLRYLRPCLESHLPDLVIIMLGTNDMKNCLGLSAFDISRGAARLAQEVLNFDNWAKREAPQVLLVAPPPVHEIGFFGSMFIGGAEKSKEFGFHYRNRAQELGCAFLDAGTVVESCPNEGIHWQQDQHEKLARALQPMVLAAFQKS</sequence>
<name>A0A0C1Z6Z2_9VIBR</name>
<feature type="domain" description="SGNH hydrolase-type esterase" evidence="1">
    <location>
        <begin position="6"/>
        <end position="177"/>
    </location>
</feature>
<comment type="caution">
    <text evidence="2">The sequence shown here is derived from an EMBL/GenBank/DDBJ whole genome shotgun (WGS) entry which is preliminary data.</text>
</comment>
<dbReference type="CDD" id="cd01839">
    <property type="entry name" value="SGNH_arylesterase_like"/>
    <property type="match status" value="1"/>
</dbReference>
<evidence type="ECO:0000313" key="3">
    <source>
        <dbReference type="Proteomes" id="UP000031586"/>
    </source>
</evidence>
<dbReference type="InterPro" id="IPR036514">
    <property type="entry name" value="SGNH_hydro_sf"/>
</dbReference>
<accession>A0A0C1Z6Z2</accession>
<protein>
    <submittedName>
        <fullName evidence="2">G-D-S-L family lipolytic protein</fullName>
    </submittedName>
</protein>
<dbReference type="InterPro" id="IPR013830">
    <property type="entry name" value="SGNH_hydro"/>
</dbReference>
<dbReference type="Pfam" id="PF13472">
    <property type="entry name" value="Lipase_GDSL_2"/>
    <property type="match status" value="1"/>
</dbReference>
<evidence type="ECO:0000259" key="1">
    <source>
        <dbReference type="Pfam" id="PF13472"/>
    </source>
</evidence>
<proteinExistence type="predicted"/>
<dbReference type="Proteomes" id="UP000031586">
    <property type="component" value="Unassembled WGS sequence"/>
</dbReference>
<dbReference type="RefSeq" id="WP_020196343.1">
    <property type="nucleotide sequence ID" value="NZ_BAOH01000051.1"/>
</dbReference>
<reference evidence="2 3" key="1">
    <citation type="submission" date="2014-07" db="EMBL/GenBank/DDBJ databases">
        <title>Unique and conserved regions in Vibrio harveyi and related species in comparison with the shrimp pathogen Vibrio harveyi CAIM 1792.</title>
        <authorList>
            <person name="Espinoza-Valles I."/>
            <person name="Vora G."/>
            <person name="Leekitcharoenphon P."/>
            <person name="Ussery D."/>
            <person name="Hoj L."/>
            <person name="Gomez-Gil B."/>
        </authorList>
    </citation>
    <scope>NUCLEOTIDE SEQUENCE [LARGE SCALE GENOMIC DNA]</scope>
    <source>
        <strain evidence="3">CAIM 1854 / LMG 25443</strain>
    </source>
</reference>
<evidence type="ECO:0000313" key="2">
    <source>
        <dbReference type="EMBL" id="KIF51894.1"/>
    </source>
</evidence>
<dbReference type="GO" id="GO:0016788">
    <property type="term" value="F:hydrolase activity, acting on ester bonds"/>
    <property type="evidence" value="ECO:0007669"/>
    <property type="project" value="UniProtKB-ARBA"/>
</dbReference>
<dbReference type="AlphaFoldDB" id="A0A0C1Z6Z2"/>
<dbReference type="Gene3D" id="3.40.50.1110">
    <property type="entry name" value="SGNH hydrolase"/>
    <property type="match status" value="1"/>
</dbReference>